<evidence type="ECO:0000313" key="1">
    <source>
        <dbReference type="EMBL" id="KAI3359544.1"/>
    </source>
</evidence>
<gene>
    <name evidence="1" type="ORF">L3Q82_013944</name>
</gene>
<keyword evidence="2" id="KW-1185">Reference proteome</keyword>
<dbReference type="EMBL" id="CM041547">
    <property type="protein sequence ID" value="KAI3359544.1"/>
    <property type="molecule type" value="Genomic_DNA"/>
</dbReference>
<protein>
    <submittedName>
        <fullName evidence="1">Uncharacterized protein</fullName>
    </submittedName>
</protein>
<reference evidence="1" key="1">
    <citation type="submission" date="2022-04" db="EMBL/GenBank/DDBJ databases">
        <title>Jade perch genome.</title>
        <authorList>
            <person name="Chao B."/>
        </authorList>
    </citation>
    <scope>NUCLEOTIDE SEQUENCE</scope>
    <source>
        <strain evidence="1">CB-2022</strain>
    </source>
</reference>
<comment type="caution">
    <text evidence="1">The sequence shown here is derived from an EMBL/GenBank/DDBJ whole genome shotgun (WGS) entry which is preliminary data.</text>
</comment>
<organism evidence="1 2">
    <name type="scientific">Scortum barcoo</name>
    <name type="common">barcoo grunter</name>
    <dbReference type="NCBI Taxonomy" id="214431"/>
    <lineage>
        <taxon>Eukaryota</taxon>
        <taxon>Metazoa</taxon>
        <taxon>Chordata</taxon>
        <taxon>Craniata</taxon>
        <taxon>Vertebrata</taxon>
        <taxon>Euteleostomi</taxon>
        <taxon>Actinopterygii</taxon>
        <taxon>Neopterygii</taxon>
        <taxon>Teleostei</taxon>
        <taxon>Neoteleostei</taxon>
        <taxon>Acanthomorphata</taxon>
        <taxon>Eupercaria</taxon>
        <taxon>Centrarchiformes</taxon>
        <taxon>Terapontoidei</taxon>
        <taxon>Terapontidae</taxon>
        <taxon>Scortum</taxon>
    </lineage>
</organism>
<dbReference type="Proteomes" id="UP000831701">
    <property type="component" value="Chromosome 17"/>
</dbReference>
<evidence type="ECO:0000313" key="2">
    <source>
        <dbReference type="Proteomes" id="UP000831701"/>
    </source>
</evidence>
<proteinExistence type="predicted"/>
<accession>A0ACB8VVV7</accession>
<sequence length="2278" mass="251639">MNMGGQHPGKPWGWGWAWALTLKPEDKTCFVGRSKCYLRLGQSENALKDAEASLKEHKKYFEALTLKPEDKTCFVGRSKCYLRLGQSENALKDAEASLKEHKKYFEGLYQKAEALYYMGEFEFALVFYHRGQKLRPQIQDFRLGIQKAQEAIENSVGSPSSVKLEIKGDLSFLQKDEERSKPISAIQHLTTQKKQPTQKTPKSEKTTKQLLGEFYSDKKYLENLLKDEDLVRGRTRSGERLQDVIQSCLTYLDTCTEFWNQERPIHLRGRERKLVQQKSNKPRYGAQSEPVQFLLTSLEDIDAELTSGNAEGSLKKAEEVLKIVQGWSEKQLSGKREVLGSLHSCIGNALIDLGDMDKALEHHQKDLELAKQCKLPEAMSRALDNIGRVYAQIGQFSQAIEFWEKKIPLVRGGLEKTWLFHEIGWCYLKLNRHKEARDYGVRSVNAAAEIADEKWQMNANVLVAQSELKLGNFESCVSHFESALTQARLQEDDSAVNVIQKVPLTRCCVLSFATFPSTWWCVKSDSKPDMDTEKSIAVSDVSEAPQPEETVMEKEAVSKLEPPEESTPEPEKPPAADKEPEQLAVNGHEAEVVNPEETVELIVTGTVTLSEEKPGLEMGECVPREKSEVELVAGVAAVPEPHESSEKISDLVAALNTQPENSQPDQQPMPKNDPEPLPVQTPLAKSAAEPEPEKVAESVPEAEQREQTSPELATPMLQQPMDTQPPSQEEKMDTRAEDVNKERMAEKDVTPEPTKEEEKTAVASSEKPTEAVTLKEEAAAEIVNVKPAEVKEEVEPEKSAEPAAASGGGGAESEKNDTELQKEEDPAPAPGSLSFALLEREQTKDALRTSRTLVVLRGLPGSGKSFLARAIADAYKDHCSVFCADDHGVKPENPESSADGYKALDEAVVACCSAGPAAPLLLVVDDTNHTQDRLARLGEIAEQHHLVIIFLEPLTEWSRDLAQLTKRTRRGLEEAQLQAMRGPLEEMTRSGARSMDFMKTLDTLEAFKKHLTDFTGKAEKEVDLEQYFEATETLHCTTKFCNYGKAEGAKEYAEKQAVKDFYGSVFELSLTALFVTPRTFGARVSLTEEQLLLWPANAEEDDAASGIEPVQTGLDLLEILALQGEVVEEMELGSLTYYGEGRWLLALREPICAPACFSSFYGHKEQEPTKKEPEKKKKQKCTILLSSHVGQSHLRADGEGVPLQAHLHIGGGPEQVPLRQRDGGDRLRPAGQRAPVAAHRERMQRGQRSAGRLVVKPDQLIKRRGKLGLVGVNLDLNGVREWLKPRLMRETTVGKAKGVLKNFLIEPFVAHKQEEEFYVCIYATREGDYVLFHHEGGVDVGDVDAKAKKLLIKVDEKISGDSVKKELLTHAPNDKKEVLASFIVGLFNLYEDLFFTYLEINPLVVTKDGVYVLDMAAKIDATADYICKTKWGDVEFPPPFGREAYPEEAYIADLDAKSGASLKLTLLNPRGRIWTMVAGGGASVVYSDTICDLGGVDELANYGEYSGAPSEQQTYDYAKTILSLMTREKHPDGKVLIIGGSIANFTNVAATFKGIVRAIRDYQGPLKEHEVTIFVRRGGPNYQEGLRVMGEVGKTTGIPIHVFGTETHMTAIVGMALGHRPIPNQPPVAAHTANFLLNSSGSTSFPSVTALLSPAAKASTLFTKHTKSIVWGMQTRAVQGMLDFDYVCSRDEPSVAAMVYPFTGDHKQKYYWGHKEILIPVYKNMSDAMKKHPDVDVLINFASLRSAFDSTMETMQYPQVNKRTIHKIGTIAIIAEGIPEAHTRKIIKAADEKGVTIIGPATVGGIKPGCFKIGNTGGMLDNILASKLYRPGSVAYVSRSGGMSNELNNIISRTTDGVFEGVAIGGDRYPGSVFTDHVLRYNDTPGVKMIVVLGEIGGTEEYKICQAIKQGRITKPVVCWCIGTCATMFSSEVQFGHAGACANQASETAVAKNKALKEAGAFVPKSFDELGEVIKSVYDDLVAKGVIQPAEEMPPPTVPMDYSWARELGLIRKPASFMTSICDERGQELIYAGMPITEVFKSEIGLGGTLGLLWFQRRLPRYACQFIEMCLMVTADHGPAVSGAHNTIVCARAGKDLISSLTSGLLTIGDRFGGALDAAAKQFSKAFDSGMLPMEFVNKMKKDGKLIMGIGHRVKSINNPDMRVQILKDFVKQHFPSTQLLDYALDVEKITTSKKPNLILNVDGFIGVAFVDLLRTCGGFTRDEADEFVEIGALNGIFVLGRSMGFIGHYLDQKRLKQGLYRHPWDDISYVLPEHMSM</sequence>
<name>A0ACB8VVV7_9TELE</name>